<evidence type="ECO:0000313" key="5">
    <source>
        <dbReference type="Proteomes" id="UP000054422"/>
    </source>
</evidence>
<organism evidence="4 5">
    <name type="scientific">Legionella norrlandica</name>
    <dbReference type="NCBI Taxonomy" id="1498499"/>
    <lineage>
        <taxon>Bacteria</taxon>
        <taxon>Pseudomonadati</taxon>
        <taxon>Pseudomonadota</taxon>
        <taxon>Gammaproteobacteria</taxon>
        <taxon>Legionellales</taxon>
        <taxon>Legionellaceae</taxon>
        <taxon>Legionella</taxon>
    </lineage>
</organism>
<comment type="pathway">
    <text evidence="1">Bacterial outer membrane biogenesis; LPS O-antigen biosynthesis.</text>
</comment>
<dbReference type="STRING" id="1498499.EP47_03240"/>
<dbReference type="Gene3D" id="3.40.50.720">
    <property type="entry name" value="NAD(P)-binding Rossmann-like Domain"/>
    <property type="match status" value="1"/>
</dbReference>
<dbReference type="PANTHER" id="PTHR43000">
    <property type="entry name" value="DTDP-D-GLUCOSE 4,6-DEHYDRATASE-RELATED"/>
    <property type="match status" value="1"/>
</dbReference>
<name>A0A0A2SR87_9GAMM</name>
<sequence>MTKVLVTGATGFIGSSLVPVLVAAGYDVRCAVWQKNKYMLAEQVEINKLEEVPDWTEALEGVDIVIHLAARVHIMKDDALSSLNEYCKVNSIATKNFAEQAAKHKVKRFVFLSTIKVNGEVSLAHSPFSEESTVQPTDPYAQSKLNAECYLQEISRNSGMEVVILRPPLVYGPGVKANFLKLLSMVQKGWPLPFASINNKRSFIFIDNLISAILTVMTHPQAANQLYLVADNESWSLAELLSILAQSMKVDLRLFRFPASLLAGLFKISGMSGLNTRLLGSLEVNNKKIISELGWLPPVNSSEGLKKTAVWYQYEYNS</sequence>
<evidence type="ECO:0000256" key="1">
    <source>
        <dbReference type="ARBA" id="ARBA00005125"/>
    </source>
</evidence>
<evidence type="ECO:0000313" key="4">
    <source>
        <dbReference type="EMBL" id="KGP63650.1"/>
    </source>
</evidence>
<proteinExistence type="inferred from homology"/>
<accession>A0A0A2SR87</accession>
<evidence type="ECO:0000256" key="2">
    <source>
        <dbReference type="ARBA" id="ARBA00007637"/>
    </source>
</evidence>
<dbReference type="Pfam" id="PF01370">
    <property type="entry name" value="Epimerase"/>
    <property type="match status" value="1"/>
</dbReference>
<dbReference type="AlphaFoldDB" id="A0A0A2SR87"/>
<gene>
    <name evidence="4" type="ORF">EP47_03240</name>
</gene>
<comment type="caution">
    <text evidence="4">The sequence shown here is derived from an EMBL/GenBank/DDBJ whole genome shotgun (WGS) entry which is preliminary data.</text>
</comment>
<dbReference type="RefSeq" id="WP_035888235.1">
    <property type="nucleotide sequence ID" value="NZ_JNCF01000012.1"/>
</dbReference>
<dbReference type="SUPFAM" id="SSF51735">
    <property type="entry name" value="NAD(P)-binding Rossmann-fold domains"/>
    <property type="match status" value="1"/>
</dbReference>
<feature type="domain" description="NAD-dependent epimerase/dehydratase" evidence="3">
    <location>
        <begin position="4"/>
        <end position="226"/>
    </location>
</feature>
<protein>
    <submittedName>
        <fullName evidence="4">NAD-dependent dehydratase</fullName>
    </submittedName>
</protein>
<keyword evidence="5" id="KW-1185">Reference proteome</keyword>
<dbReference type="EMBL" id="JNCF01000012">
    <property type="protein sequence ID" value="KGP63650.1"/>
    <property type="molecule type" value="Genomic_DNA"/>
</dbReference>
<comment type="similarity">
    <text evidence="2">Belongs to the NAD(P)-dependent epimerase/dehydratase family.</text>
</comment>
<reference evidence="4 5" key="1">
    <citation type="submission" date="2014-05" db="EMBL/GenBank/DDBJ databases">
        <authorList>
            <person name="Rizzardi K."/>
            <person name="Winiecka-Krusnell J."/>
            <person name="Ramliden M."/>
            <person name="Alm E."/>
            <person name="Andersson S."/>
            <person name="Byfors S."/>
        </authorList>
    </citation>
    <scope>NUCLEOTIDE SEQUENCE [LARGE SCALE GENOMIC DNA]</scope>
    <source>
        <strain evidence="4 5">LEGN</strain>
    </source>
</reference>
<evidence type="ECO:0000259" key="3">
    <source>
        <dbReference type="Pfam" id="PF01370"/>
    </source>
</evidence>
<dbReference type="Proteomes" id="UP000054422">
    <property type="component" value="Unassembled WGS sequence"/>
</dbReference>
<dbReference type="InterPro" id="IPR036291">
    <property type="entry name" value="NAD(P)-bd_dom_sf"/>
</dbReference>
<dbReference type="InterPro" id="IPR001509">
    <property type="entry name" value="Epimerase_deHydtase"/>
</dbReference>
<dbReference type="OrthoDB" id="9801056at2"/>